<evidence type="ECO:0000313" key="1">
    <source>
        <dbReference type="EMBL" id="SFJ20686.1"/>
    </source>
</evidence>
<gene>
    <name evidence="1" type="ORF">SAMN04487936_101321</name>
</gene>
<evidence type="ECO:0000313" key="2">
    <source>
        <dbReference type="Proteomes" id="UP000183557"/>
    </source>
</evidence>
<dbReference type="AlphaFoldDB" id="A0A1I3PI13"/>
<sequence>MKPWIRTYALGLITAAVAMAITFWNTEPSVTEVVEEEMSEEDMISKLEQQGYQVVTKEEWQDFQSKQESADDSKKRETSVNTFSTDIAPGATMDKISQKLLQANIIEDAEAFEIFMEENDYSRYIQIGQVTLTSEMSHKEIAEAITSK</sequence>
<proteinExistence type="predicted"/>
<dbReference type="Proteomes" id="UP000183557">
    <property type="component" value="Unassembled WGS sequence"/>
</dbReference>
<protein>
    <submittedName>
        <fullName evidence="1">YceG-like family protein</fullName>
    </submittedName>
</protein>
<dbReference type="RefSeq" id="WP_083412467.1">
    <property type="nucleotide sequence ID" value="NZ_FOSB01000001.1"/>
</dbReference>
<organism evidence="1 2">
    <name type="scientific">Halobacillus dabanensis</name>
    <dbReference type="NCBI Taxonomy" id="240302"/>
    <lineage>
        <taxon>Bacteria</taxon>
        <taxon>Bacillati</taxon>
        <taxon>Bacillota</taxon>
        <taxon>Bacilli</taxon>
        <taxon>Bacillales</taxon>
        <taxon>Bacillaceae</taxon>
        <taxon>Halobacillus</taxon>
    </lineage>
</organism>
<dbReference type="EMBL" id="FOSB01000001">
    <property type="protein sequence ID" value="SFJ20686.1"/>
    <property type="molecule type" value="Genomic_DNA"/>
</dbReference>
<name>A0A1I3PI13_HALDA</name>
<keyword evidence="2" id="KW-1185">Reference proteome</keyword>
<accession>A0A1I3PI13</accession>
<dbReference type="Gene3D" id="3.30.1490.480">
    <property type="entry name" value="Endolytic murein transglycosylase"/>
    <property type="match status" value="1"/>
</dbReference>
<reference evidence="2" key="1">
    <citation type="submission" date="2016-10" db="EMBL/GenBank/DDBJ databases">
        <authorList>
            <person name="Varghese N."/>
            <person name="Submissions S."/>
        </authorList>
    </citation>
    <scope>NUCLEOTIDE SEQUENCE [LARGE SCALE GENOMIC DNA]</scope>
    <source>
        <strain evidence="2">CGMCC 1.3704</strain>
    </source>
</reference>